<dbReference type="Ensembl" id="ENSSDUT00000030152.1">
    <property type="protein sequence ID" value="ENSSDUP00000029648.1"/>
    <property type="gene ID" value="ENSSDUG00000021363.1"/>
</dbReference>
<keyword evidence="4" id="KW-1185">Reference proteome</keyword>
<evidence type="ECO:0000313" key="4">
    <source>
        <dbReference type="Proteomes" id="UP000261420"/>
    </source>
</evidence>
<dbReference type="Gene3D" id="1.10.533.10">
    <property type="entry name" value="Death Domain, Fas"/>
    <property type="match status" value="2"/>
</dbReference>
<name>A0A3B4VFJ3_SERDU</name>
<dbReference type="InterPro" id="IPR011029">
    <property type="entry name" value="DEATH-like_dom_sf"/>
</dbReference>
<organism evidence="3 4">
    <name type="scientific">Seriola dumerili</name>
    <name type="common">Greater amberjack</name>
    <name type="synonym">Caranx dumerili</name>
    <dbReference type="NCBI Taxonomy" id="41447"/>
    <lineage>
        <taxon>Eukaryota</taxon>
        <taxon>Metazoa</taxon>
        <taxon>Chordata</taxon>
        <taxon>Craniata</taxon>
        <taxon>Vertebrata</taxon>
        <taxon>Euteleostomi</taxon>
        <taxon>Actinopterygii</taxon>
        <taxon>Neopterygii</taxon>
        <taxon>Teleostei</taxon>
        <taxon>Neoteleostei</taxon>
        <taxon>Acanthomorphata</taxon>
        <taxon>Carangaria</taxon>
        <taxon>Carangiformes</taxon>
        <taxon>Carangidae</taxon>
        <taxon>Seriola</taxon>
    </lineage>
</organism>
<dbReference type="PANTHER" id="PTHR32046">
    <property type="entry name" value="G DOMAIN-CONTAINING PROTEIN"/>
    <property type="match status" value="1"/>
</dbReference>
<evidence type="ECO:0000256" key="1">
    <source>
        <dbReference type="SAM" id="Coils"/>
    </source>
</evidence>
<accession>A0A3B4VFJ3</accession>
<evidence type="ECO:0000313" key="3">
    <source>
        <dbReference type="Ensembl" id="ENSSDUP00000029648.1"/>
    </source>
</evidence>
<dbReference type="Pfam" id="PF02758">
    <property type="entry name" value="PYRIN"/>
    <property type="match status" value="2"/>
</dbReference>
<feature type="coiled-coil region" evidence="1">
    <location>
        <begin position="135"/>
        <end position="165"/>
    </location>
</feature>
<dbReference type="SUPFAM" id="SSF47986">
    <property type="entry name" value="DEATH domain"/>
    <property type="match status" value="2"/>
</dbReference>
<proteinExistence type="predicted"/>
<evidence type="ECO:0000259" key="2">
    <source>
        <dbReference type="PROSITE" id="PS50824"/>
    </source>
</evidence>
<dbReference type="PROSITE" id="PS50824">
    <property type="entry name" value="DAPIN"/>
    <property type="match status" value="1"/>
</dbReference>
<feature type="domain" description="Pyrin" evidence="2">
    <location>
        <begin position="1"/>
        <end position="59"/>
    </location>
</feature>
<dbReference type="PANTHER" id="PTHR32046:SF11">
    <property type="entry name" value="IMMUNE-ASSOCIATED NUCLEOTIDE-BINDING PROTEIN 10-LIKE"/>
    <property type="match status" value="1"/>
</dbReference>
<dbReference type="GeneTree" id="ENSGT01090000260202"/>
<keyword evidence="1" id="KW-0175">Coiled coil</keyword>
<dbReference type="OMA" id="MKETQLV"/>
<dbReference type="SMART" id="SM01289">
    <property type="entry name" value="PYRIN"/>
    <property type="match status" value="2"/>
</dbReference>
<dbReference type="AlphaFoldDB" id="A0A3B4VFJ3"/>
<reference evidence="3" key="2">
    <citation type="submission" date="2025-09" db="UniProtKB">
        <authorList>
            <consortium name="Ensembl"/>
        </authorList>
    </citation>
    <scope>IDENTIFICATION</scope>
</reference>
<reference evidence="3" key="1">
    <citation type="submission" date="2025-08" db="UniProtKB">
        <authorList>
            <consortium name="Ensembl"/>
        </authorList>
    </citation>
    <scope>IDENTIFICATION</scope>
</reference>
<dbReference type="InterPro" id="IPR004020">
    <property type="entry name" value="DAPIN"/>
</dbReference>
<protein>
    <recommendedName>
        <fullName evidence="2">Pyrin domain-containing protein</fullName>
    </recommendedName>
</protein>
<sequence length="298" mass="34898">MSVKEEILDVLEELSRDEFHDFRWHLQQQPDILDGVSIPKSHLEEANRCETVDRIVGKHHQQSVKVVKDALRKIHRNDLAEKLSSSNTGAALRNAWEITKGQTGQFVNFLEKCGPQKLEKTVHVLNERIRMTECIQKLQERIKLIEHKQTEIKQTREALKKHEHEMKKNKEFTVEVDELGNEEFNKFKWFLWTSAAIPKSHLEEANRWETVDRIVEKHDQQSVKVVKNILKKIRRNDLEKLCFLETVNFPSDQCESAQSTQHHPFSHVVLAPSSGHYTNQQQQSLSHLLHDALIKHQL</sequence>
<dbReference type="Proteomes" id="UP000261420">
    <property type="component" value="Unplaced"/>
</dbReference>